<dbReference type="Proteomes" id="UP000321595">
    <property type="component" value="Chromosome"/>
</dbReference>
<dbReference type="GO" id="GO:0050118">
    <property type="term" value="F:N-acetyldiaminopimelate deacetylase activity"/>
    <property type="evidence" value="ECO:0007669"/>
    <property type="project" value="UniProtKB-ARBA"/>
</dbReference>
<comment type="cofactor">
    <cofactor evidence="2">
        <name>Mn(2+)</name>
        <dbReference type="ChEBI" id="CHEBI:29035"/>
    </cofactor>
    <text evidence="2">The Mn(2+) ion enhances activity.</text>
</comment>
<feature type="binding site" evidence="2">
    <location>
        <position position="133"/>
    </location>
    <ligand>
        <name>Mn(2+)</name>
        <dbReference type="ChEBI" id="CHEBI:29035"/>
        <label>2</label>
    </ligand>
</feature>
<dbReference type="OrthoDB" id="9777385at2"/>
<dbReference type="NCBIfam" id="TIGR01891">
    <property type="entry name" value="amidohydrolases"/>
    <property type="match status" value="1"/>
</dbReference>
<feature type="domain" description="Peptidase M20 dimerisation" evidence="3">
    <location>
        <begin position="188"/>
        <end position="282"/>
    </location>
</feature>
<gene>
    <name evidence="4" type="ORF">FRD01_16855</name>
</gene>
<proteinExistence type="predicted"/>
<evidence type="ECO:0000256" key="2">
    <source>
        <dbReference type="PIRSR" id="PIRSR005962-1"/>
    </source>
</evidence>
<accession>A0A5B8XVB9</accession>
<name>A0A5B8XVB9_9DELT</name>
<dbReference type="PIRSF" id="PIRSF005962">
    <property type="entry name" value="Pept_M20D_amidohydro"/>
    <property type="match status" value="1"/>
</dbReference>
<organism evidence="4 5">
    <name type="scientific">Microvenator marinus</name>
    <dbReference type="NCBI Taxonomy" id="2600177"/>
    <lineage>
        <taxon>Bacteria</taxon>
        <taxon>Deltaproteobacteria</taxon>
        <taxon>Bradymonadales</taxon>
        <taxon>Microvenatoraceae</taxon>
        <taxon>Microvenator</taxon>
    </lineage>
</organism>
<evidence type="ECO:0000256" key="1">
    <source>
        <dbReference type="ARBA" id="ARBA00022801"/>
    </source>
</evidence>
<dbReference type="Gene3D" id="3.40.630.10">
    <property type="entry name" value="Zn peptidases"/>
    <property type="match status" value="1"/>
</dbReference>
<dbReference type="EMBL" id="CP042467">
    <property type="protein sequence ID" value="QED28878.1"/>
    <property type="molecule type" value="Genomic_DNA"/>
</dbReference>
<feature type="binding site" evidence="2">
    <location>
        <position position="164"/>
    </location>
    <ligand>
        <name>Mn(2+)</name>
        <dbReference type="ChEBI" id="CHEBI:29035"/>
        <label>2</label>
    </ligand>
</feature>
<dbReference type="PANTHER" id="PTHR11014:SF63">
    <property type="entry name" value="METALLOPEPTIDASE, PUTATIVE (AFU_ORTHOLOGUE AFUA_6G09600)-RELATED"/>
    <property type="match status" value="1"/>
</dbReference>
<reference evidence="4 5" key="1">
    <citation type="submission" date="2019-08" db="EMBL/GenBank/DDBJ databases">
        <authorList>
            <person name="Liang Q."/>
        </authorList>
    </citation>
    <scope>NUCLEOTIDE SEQUENCE [LARGE SCALE GENOMIC DNA]</scope>
    <source>
        <strain evidence="4 5">V1718</strain>
    </source>
</reference>
<dbReference type="SUPFAM" id="SSF55031">
    <property type="entry name" value="Bacterial exopeptidase dimerisation domain"/>
    <property type="match status" value="1"/>
</dbReference>
<dbReference type="Pfam" id="PF01546">
    <property type="entry name" value="Peptidase_M20"/>
    <property type="match status" value="1"/>
</dbReference>
<dbReference type="InterPro" id="IPR011650">
    <property type="entry name" value="Peptidase_M20_dimer"/>
</dbReference>
<dbReference type="Gene3D" id="3.30.70.360">
    <property type="match status" value="1"/>
</dbReference>
<dbReference type="GO" id="GO:0019877">
    <property type="term" value="P:diaminopimelate biosynthetic process"/>
    <property type="evidence" value="ECO:0007669"/>
    <property type="project" value="UniProtKB-ARBA"/>
</dbReference>
<keyword evidence="2" id="KW-0479">Metal-binding</keyword>
<dbReference type="RefSeq" id="WP_146961693.1">
    <property type="nucleotide sequence ID" value="NZ_CP042467.1"/>
</dbReference>
<evidence type="ECO:0000313" key="5">
    <source>
        <dbReference type="Proteomes" id="UP000321595"/>
    </source>
</evidence>
<dbReference type="FunFam" id="3.30.70.360:FF:000001">
    <property type="entry name" value="N-acetyldiaminopimelate deacetylase"/>
    <property type="match status" value="1"/>
</dbReference>
<dbReference type="InterPro" id="IPR017439">
    <property type="entry name" value="Amidohydrolase"/>
</dbReference>
<evidence type="ECO:0000259" key="3">
    <source>
        <dbReference type="Pfam" id="PF07687"/>
    </source>
</evidence>
<keyword evidence="2" id="KW-0464">Manganese</keyword>
<feature type="binding site" evidence="2">
    <location>
        <position position="99"/>
    </location>
    <ligand>
        <name>Mn(2+)</name>
        <dbReference type="ChEBI" id="CHEBI:29035"/>
        <label>2</label>
    </ligand>
</feature>
<feature type="binding site" evidence="2">
    <location>
        <position position="363"/>
    </location>
    <ligand>
        <name>Mn(2+)</name>
        <dbReference type="ChEBI" id="CHEBI:29035"/>
        <label>2</label>
    </ligand>
</feature>
<keyword evidence="5" id="KW-1185">Reference proteome</keyword>
<dbReference type="KEGG" id="bbae:FRD01_16855"/>
<dbReference type="PANTHER" id="PTHR11014">
    <property type="entry name" value="PEPTIDASE M20 FAMILY MEMBER"/>
    <property type="match status" value="1"/>
</dbReference>
<dbReference type="CDD" id="cd03886">
    <property type="entry name" value="M20_Acy1"/>
    <property type="match status" value="1"/>
</dbReference>
<dbReference type="AlphaFoldDB" id="A0A5B8XVB9"/>
<dbReference type="GO" id="GO:0046872">
    <property type="term" value="F:metal ion binding"/>
    <property type="evidence" value="ECO:0007669"/>
    <property type="project" value="UniProtKB-KW"/>
</dbReference>
<dbReference type="InterPro" id="IPR002933">
    <property type="entry name" value="Peptidase_M20"/>
</dbReference>
<keyword evidence="1 4" id="KW-0378">Hydrolase</keyword>
<feature type="binding site" evidence="2">
    <location>
        <position position="97"/>
    </location>
    <ligand>
        <name>Mn(2+)</name>
        <dbReference type="ChEBI" id="CHEBI:29035"/>
        <label>2</label>
    </ligand>
</feature>
<dbReference type="Pfam" id="PF07687">
    <property type="entry name" value="M20_dimer"/>
    <property type="match status" value="1"/>
</dbReference>
<protein>
    <submittedName>
        <fullName evidence="4">Amidohydrolase</fullName>
    </submittedName>
</protein>
<evidence type="ECO:0000313" key="4">
    <source>
        <dbReference type="EMBL" id="QED28878.1"/>
    </source>
</evidence>
<dbReference type="SUPFAM" id="SSF53187">
    <property type="entry name" value="Zn-dependent exopeptidases"/>
    <property type="match status" value="1"/>
</dbReference>
<sequence>MNVTAEESEFLSAFRRDLHANPELSFKESRTQGRIESALAEIGLKSARMADTGVVAVLEGAKPGPTFLFRADIDALPIHELSEHPYKSQNPGVMHACGHDVHTTLGVGVARQLVGEQDRLHGRIKFVFQPAEEASPEDEPIGAERMVVEGVLEGPKVDAAFAFHVMPTLEVGKIGYTQGPVWARSDLVEIVVRGKKTHAAYPHEGIDAVVVGAHLVTALQSLIARRVDARDAAVLSIGKLEAGNSYNIIADTAELTGILRTLSDSVAEQVIREAHDMVRSLARAFGAEAELKITPGARLTANDVELERRVVQKMRESVGADVLVPHLPQMGAEDFASFSRRVPSTYLFLGVRNEARGITHMIHTPYFDVDEACIGLGVKAMSSALLELGREWT</sequence>
<dbReference type="InterPro" id="IPR036264">
    <property type="entry name" value="Bact_exopeptidase_dim_dom"/>
</dbReference>